<accession>A0ABX6U9F7</accession>
<gene>
    <name evidence="1" type="ORF">XH86_03485</name>
</gene>
<dbReference type="RefSeq" id="WP_128963645.1">
    <property type="nucleotide sequence ID" value="NZ_CP030051.1"/>
</dbReference>
<name>A0ABX6U9F7_9BRAD</name>
<proteinExistence type="predicted"/>
<keyword evidence="2" id="KW-1185">Reference proteome</keyword>
<evidence type="ECO:0000313" key="1">
    <source>
        <dbReference type="EMBL" id="QOZ57917.1"/>
    </source>
</evidence>
<reference evidence="1 2" key="1">
    <citation type="submission" date="2018-06" db="EMBL/GenBank/DDBJ databases">
        <title>Comparative genomics of rhizobia nodulating Arachis hypogaea in China.</title>
        <authorList>
            <person name="Li Y."/>
        </authorList>
    </citation>
    <scope>NUCLEOTIDE SEQUENCE [LARGE SCALE GENOMIC DNA]</scope>
    <source>
        <strain evidence="1 2">CCBAU 51658</strain>
    </source>
</reference>
<sequence>MMTEQYGRELQDLFDAADRAIAHSREIIRQRREMLAACENDRRQQEDRFAFRRELWKPR</sequence>
<dbReference type="EMBL" id="CP030057">
    <property type="protein sequence ID" value="QOZ57917.1"/>
    <property type="molecule type" value="Genomic_DNA"/>
</dbReference>
<dbReference type="Proteomes" id="UP000593880">
    <property type="component" value="Chromosome"/>
</dbReference>
<protein>
    <submittedName>
        <fullName evidence="1">Uncharacterized protein</fullName>
    </submittedName>
</protein>
<organism evidence="1 2">
    <name type="scientific">Bradyrhizobium guangdongense</name>
    <dbReference type="NCBI Taxonomy" id="1325090"/>
    <lineage>
        <taxon>Bacteria</taxon>
        <taxon>Pseudomonadati</taxon>
        <taxon>Pseudomonadota</taxon>
        <taxon>Alphaproteobacteria</taxon>
        <taxon>Hyphomicrobiales</taxon>
        <taxon>Nitrobacteraceae</taxon>
        <taxon>Bradyrhizobium</taxon>
    </lineage>
</organism>
<evidence type="ECO:0000313" key="2">
    <source>
        <dbReference type="Proteomes" id="UP000593880"/>
    </source>
</evidence>